<evidence type="ECO:0000256" key="4">
    <source>
        <dbReference type="ARBA" id="ARBA00023128"/>
    </source>
</evidence>
<feature type="region of interest" description="Disordered" evidence="5">
    <location>
        <begin position="96"/>
        <end position="120"/>
    </location>
</feature>
<evidence type="ECO:0000256" key="3">
    <source>
        <dbReference type="ARBA" id="ARBA00022946"/>
    </source>
</evidence>
<proteinExistence type="inferred from homology"/>
<dbReference type="EMBL" id="CP110432">
    <property type="protein sequence ID" value="WAQ90066.1"/>
    <property type="molecule type" value="Genomic_DNA"/>
</dbReference>
<dbReference type="InterPro" id="IPR010591">
    <property type="entry name" value="ATP11"/>
</dbReference>
<name>A0ABY7CXP2_9BASI</name>
<sequence>MNQLGALLGSATCPPSSLLRAIHSQGRRQIGYLRRNQSCATTAQQLIQEKYAEKINQKLKEKGLRDLEELKKINQDKIEAERVQQRKLYDELIKKARQKLAPTDRPETTPTPISKPKKYSSPIKPLDSIIDVNKLATESANEIRKLWAAYHLSKSNPPRLGAVIPAETYQEMVESAKKFPSFVIPLTKSSTDSADKSTPTNAPFEMQYLQWDFVKQPEEPNLPDFLKTKPDLAPSSLPATIVMYTPLAEYKLRQAFAQPSLILTHYTDLAASHGIVLMRGDITPHSNGSPKISAIEAQMLVLRLQQFYHTTGPPNQDQSVHQKRKSLLQAFHQSPAQFQLSELVNLVSDL</sequence>
<evidence type="ECO:0000256" key="5">
    <source>
        <dbReference type="SAM" id="MobiDB-lite"/>
    </source>
</evidence>
<protein>
    <recommendedName>
        <fullName evidence="8">ATP11-domain-containing protein</fullName>
    </recommendedName>
</protein>
<dbReference type="RefSeq" id="XP_053025621.1">
    <property type="nucleotide sequence ID" value="XM_053162137.1"/>
</dbReference>
<accession>A0ABY7CXP2</accession>
<keyword evidence="4" id="KW-0496">Mitochondrion</keyword>
<dbReference type="Proteomes" id="UP001164743">
    <property type="component" value="Chromosome 12A"/>
</dbReference>
<keyword evidence="7" id="KW-1185">Reference proteome</keyword>
<comment type="similarity">
    <text evidence="2">Belongs to the ATP11 family.</text>
</comment>
<evidence type="ECO:0000256" key="2">
    <source>
        <dbReference type="ARBA" id="ARBA00009116"/>
    </source>
</evidence>
<evidence type="ECO:0000256" key="1">
    <source>
        <dbReference type="ARBA" id="ARBA00004173"/>
    </source>
</evidence>
<feature type="compositionally biased region" description="Low complexity" evidence="5">
    <location>
        <begin position="108"/>
        <end position="120"/>
    </location>
</feature>
<evidence type="ECO:0000313" key="6">
    <source>
        <dbReference type="EMBL" id="WAQ90066.1"/>
    </source>
</evidence>
<dbReference type="PANTHER" id="PTHR13126">
    <property type="entry name" value="CHAPERONE ATP11"/>
    <property type="match status" value="1"/>
</dbReference>
<comment type="subcellular location">
    <subcellularLocation>
        <location evidence="1">Mitochondrion</location>
    </subcellularLocation>
</comment>
<organism evidence="6 7">
    <name type="scientific">Puccinia triticina</name>
    <dbReference type="NCBI Taxonomy" id="208348"/>
    <lineage>
        <taxon>Eukaryota</taxon>
        <taxon>Fungi</taxon>
        <taxon>Dikarya</taxon>
        <taxon>Basidiomycota</taxon>
        <taxon>Pucciniomycotina</taxon>
        <taxon>Pucciniomycetes</taxon>
        <taxon>Pucciniales</taxon>
        <taxon>Pucciniaceae</taxon>
        <taxon>Puccinia</taxon>
    </lineage>
</organism>
<gene>
    <name evidence="6" type="ORF">PtA15_12A51</name>
</gene>
<evidence type="ECO:0008006" key="8">
    <source>
        <dbReference type="Google" id="ProtNLM"/>
    </source>
</evidence>
<evidence type="ECO:0000313" key="7">
    <source>
        <dbReference type="Proteomes" id="UP001164743"/>
    </source>
</evidence>
<dbReference type="Pfam" id="PF06644">
    <property type="entry name" value="ATP11"/>
    <property type="match status" value="1"/>
</dbReference>
<dbReference type="GeneID" id="77803021"/>
<dbReference type="PANTHER" id="PTHR13126:SF0">
    <property type="entry name" value="ATP SYNTHASE MITOCHONDRIAL F1 COMPLEX ASSEMBLY FACTOR 1"/>
    <property type="match status" value="1"/>
</dbReference>
<reference evidence="6" key="1">
    <citation type="submission" date="2022-10" db="EMBL/GenBank/DDBJ databases">
        <title>Puccinia triticina Genome sequencing and assembly.</title>
        <authorList>
            <person name="Li C."/>
        </authorList>
    </citation>
    <scope>NUCLEOTIDE SEQUENCE</scope>
    <source>
        <strain evidence="6">Pt15</strain>
    </source>
</reference>
<keyword evidence="3" id="KW-0809">Transit peptide</keyword>